<evidence type="ECO:0000256" key="2">
    <source>
        <dbReference type="ARBA" id="ARBA00006105"/>
    </source>
</evidence>
<keyword evidence="6 8" id="KW-0520">NAD</keyword>
<dbReference type="Gene3D" id="2.40.30.10">
    <property type="entry name" value="Translation factors"/>
    <property type="match status" value="1"/>
</dbReference>
<dbReference type="GO" id="GO:0090524">
    <property type="term" value="F:cytochrome-b5 reductase activity, acting on NADH"/>
    <property type="evidence" value="ECO:0007669"/>
    <property type="project" value="UniProtKB-EC"/>
</dbReference>
<sequence length="320" mass="36437">MVQGNYSVMASETMDPDVCEQCQSIRPATPPIDSCCGSGCAVCVYDIHDQEIQLWKKTCKRKHGAEEIQIEDNTTVMDLMDYRYYTLQSIVPVCANTAVYRFMLPPGRKLDLSIAKHIILRGIHNGKVITRQYTPISSPHDAGFFEVLIKLYPGGDMSQYIKQWKIGDEVEWRGPFGSFTYQPNEGHYMIAIAAGTGITPIIQVMRHIIENEEDETVFRLLYTCRNYDEILLRETLNELALYWNITIIFNLTQSLAGSHPTEYGEIIQYGRFTQKRLSKEVAASMGRPVRVLVCGTRSFENDMITFLKESGVQANSIEKF</sequence>
<dbReference type="EC" id="1.6.2.2" evidence="8"/>
<keyword evidence="11" id="KW-1185">Reference proteome</keyword>
<evidence type="ECO:0000256" key="8">
    <source>
        <dbReference type="RuleBase" id="RU361226"/>
    </source>
</evidence>
<dbReference type="Pfam" id="PF00970">
    <property type="entry name" value="FAD_binding_6"/>
    <property type="match status" value="1"/>
</dbReference>
<dbReference type="GO" id="GO:0016491">
    <property type="term" value="F:oxidoreductase activity"/>
    <property type="evidence" value="ECO:0000318"/>
    <property type="project" value="GO_Central"/>
</dbReference>
<evidence type="ECO:0000256" key="7">
    <source>
        <dbReference type="PIRSR" id="PIRSR601834-1"/>
    </source>
</evidence>
<feature type="binding site" evidence="7">
    <location>
        <position position="131"/>
    </location>
    <ligand>
        <name>FAD</name>
        <dbReference type="ChEBI" id="CHEBI:57692"/>
    </ligand>
</feature>
<evidence type="ECO:0000256" key="1">
    <source>
        <dbReference type="ARBA" id="ARBA00001974"/>
    </source>
</evidence>
<reference evidence="10" key="2">
    <citation type="submission" date="2021-01" db="UniProtKB">
        <authorList>
            <consortium name="EnsemblMetazoa"/>
        </authorList>
    </citation>
    <scope>IDENTIFICATION</scope>
</reference>
<dbReference type="PROSITE" id="PS51384">
    <property type="entry name" value="FAD_FR"/>
    <property type="match status" value="1"/>
</dbReference>
<evidence type="ECO:0000313" key="11">
    <source>
        <dbReference type="Proteomes" id="UP000007110"/>
    </source>
</evidence>
<feature type="binding site" evidence="7">
    <location>
        <position position="148"/>
    </location>
    <ligand>
        <name>FAD</name>
        <dbReference type="ChEBI" id="CHEBI:57692"/>
    </ligand>
</feature>
<dbReference type="GeneID" id="762388"/>
<dbReference type="OrthoDB" id="432685at2759"/>
<comment type="catalytic activity">
    <reaction evidence="8">
        <text>2 Fe(III)-[cytochrome b5] + NADH = 2 Fe(II)-[cytochrome b5] + NAD(+) + H(+)</text>
        <dbReference type="Rhea" id="RHEA:46680"/>
        <dbReference type="Rhea" id="RHEA-COMP:10438"/>
        <dbReference type="Rhea" id="RHEA-COMP:10439"/>
        <dbReference type="ChEBI" id="CHEBI:15378"/>
        <dbReference type="ChEBI" id="CHEBI:29033"/>
        <dbReference type="ChEBI" id="CHEBI:29034"/>
        <dbReference type="ChEBI" id="CHEBI:57540"/>
        <dbReference type="ChEBI" id="CHEBI:57945"/>
        <dbReference type="EC" id="1.6.2.2"/>
    </reaction>
</comment>
<comment type="cofactor">
    <cofactor evidence="1 7 8">
        <name>FAD</name>
        <dbReference type="ChEBI" id="CHEBI:57692"/>
    </cofactor>
</comment>
<dbReference type="OMA" id="YSPYWTD"/>
<dbReference type="SUPFAM" id="SSF52343">
    <property type="entry name" value="Ferredoxin reductase-like, C-terminal NADP-linked domain"/>
    <property type="match status" value="1"/>
</dbReference>
<protein>
    <recommendedName>
        <fullName evidence="8">NADH-cytochrome b5 reductase</fullName>
        <ecNumber evidence="8">1.6.2.2</ecNumber>
    </recommendedName>
</protein>
<feature type="binding site" evidence="7">
    <location>
        <position position="157"/>
    </location>
    <ligand>
        <name>FAD</name>
        <dbReference type="ChEBI" id="CHEBI:57692"/>
    </ligand>
</feature>
<dbReference type="KEGG" id="spu:762388"/>
<dbReference type="PRINTS" id="PR00371">
    <property type="entry name" value="FPNCR"/>
</dbReference>
<feature type="domain" description="FAD-binding FR-type" evidence="9">
    <location>
        <begin position="80"/>
        <end position="182"/>
    </location>
</feature>
<evidence type="ECO:0000256" key="4">
    <source>
        <dbReference type="ARBA" id="ARBA00022827"/>
    </source>
</evidence>
<evidence type="ECO:0000256" key="6">
    <source>
        <dbReference type="ARBA" id="ARBA00023027"/>
    </source>
</evidence>
<dbReference type="InterPro" id="IPR017938">
    <property type="entry name" value="Riboflavin_synthase-like_b-brl"/>
</dbReference>
<feature type="binding site" evidence="7">
    <location>
        <position position="199"/>
    </location>
    <ligand>
        <name>FAD</name>
        <dbReference type="ChEBI" id="CHEBI:57692"/>
    </ligand>
</feature>
<dbReference type="SUPFAM" id="SSF63380">
    <property type="entry name" value="Riboflavin synthase domain-like"/>
    <property type="match status" value="1"/>
</dbReference>
<dbReference type="PANTHER" id="PTHR19370:SF184">
    <property type="entry name" value="NADH-CYTOCHROME B5 REDUCTASE-LIKE"/>
    <property type="match status" value="1"/>
</dbReference>
<proteinExistence type="inferred from homology"/>
<dbReference type="InterPro" id="IPR008333">
    <property type="entry name" value="Cbr1-like_FAD-bd_dom"/>
</dbReference>
<dbReference type="InterPro" id="IPR001709">
    <property type="entry name" value="Flavoprot_Pyr_Nucl_cyt_Rdtase"/>
</dbReference>
<dbReference type="EnsemblMetazoa" id="XM_030989957">
    <property type="protein sequence ID" value="XP_030845817"/>
    <property type="gene ID" value="LOC762388"/>
</dbReference>
<dbReference type="InterPro" id="IPR039261">
    <property type="entry name" value="FNR_nucleotide-bd"/>
</dbReference>
<dbReference type="Pfam" id="PF00175">
    <property type="entry name" value="NAD_binding_1"/>
    <property type="match status" value="1"/>
</dbReference>
<dbReference type="InterPro" id="IPR001834">
    <property type="entry name" value="CBR-like"/>
</dbReference>
<dbReference type="PRINTS" id="PR00406">
    <property type="entry name" value="CYTB5RDTASE"/>
</dbReference>
<keyword evidence="5 8" id="KW-0560">Oxidoreductase</keyword>
<dbReference type="CDD" id="cd06183">
    <property type="entry name" value="cyt_b5_reduct_like"/>
    <property type="match status" value="1"/>
</dbReference>
<feature type="binding site" evidence="7">
    <location>
        <position position="158"/>
    </location>
    <ligand>
        <name>FAD</name>
        <dbReference type="ChEBI" id="CHEBI:57692"/>
    </ligand>
</feature>
<feature type="binding site" evidence="7">
    <location>
        <position position="150"/>
    </location>
    <ligand>
        <name>FAD</name>
        <dbReference type="ChEBI" id="CHEBI:57692"/>
    </ligand>
</feature>
<name>A0A7M7P6H3_STRPU</name>
<dbReference type="InterPro" id="IPR017927">
    <property type="entry name" value="FAD-bd_FR_type"/>
</dbReference>
<dbReference type="InterPro" id="IPR001433">
    <property type="entry name" value="OxRdtase_FAD/NAD-bd"/>
</dbReference>
<keyword evidence="4 7" id="KW-0274">FAD</keyword>
<organism evidence="10 11">
    <name type="scientific">Strongylocentrotus purpuratus</name>
    <name type="common">Purple sea urchin</name>
    <dbReference type="NCBI Taxonomy" id="7668"/>
    <lineage>
        <taxon>Eukaryota</taxon>
        <taxon>Metazoa</taxon>
        <taxon>Echinodermata</taxon>
        <taxon>Eleutherozoa</taxon>
        <taxon>Echinozoa</taxon>
        <taxon>Echinoidea</taxon>
        <taxon>Euechinoidea</taxon>
        <taxon>Echinacea</taxon>
        <taxon>Camarodonta</taxon>
        <taxon>Echinidea</taxon>
        <taxon>Strongylocentrotidae</taxon>
        <taxon>Strongylocentrotus</taxon>
    </lineage>
</organism>
<feature type="binding site" evidence="7">
    <location>
        <position position="133"/>
    </location>
    <ligand>
        <name>FAD</name>
        <dbReference type="ChEBI" id="CHEBI:57692"/>
    </ligand>
</feature>
<dbReference type="InterPro" id="IPR019180">
    <property type="entry name" value="Oxidoreductase-like_N"/>
</dbReference>
<evidence type="ECO:0000256" key="5">
    <source>
        <dbReference type="ARBA" id="ARBA00023002"/>
    </source>
</evidence>
<dbReference type="InParanoid" id="A0A7M7P6H3"/>
<evidence type="ECO:0000259" key="9">
    <source>
        <dbReference type="PROSITE" id="PS51384"/>
    </source>
</evidence>
<dbReference type="PANTHER" id="PTHR19370">
    <property type="entry name" value="NADH-CYTOCHROME B5 REDUCTASE"/>
    <property type="match status" value="1"/>
</dbReference>
<accession>A0A7M7P6H3</accession>
<dbReference type="Proteomes" id="UP000007110">
    <property type="component" value="Unassembled WGS sequence"/>
</dbReference>
<evidence type="ECO:0000313" key="10">
    <source>
        <dbReference type="EnsemblMetazoa" id="XP_030845817"/>
    </source>
</evidence>
<dbReference type="AlphaFoldDB" id="A0A7M7P6H3"/>
<dbReference type="RefSeq" id="XP_030845817.1">
    <property type="nucleotide sequence ID" value="XM_030989957.1"/>
</dbReference>
<comment type="similarity">
    <text evidence="2 8">Belongs to the flavoprotein pyridine nucleotide cytochrome reductase family.</text>
</comment>
<dbReference type="Gene3D" id="3.40.50.80">
    <property type="entry name" value="Nucleotide-binding domain of ferredoxin-NADP reductase (FNR) module"/>
    <property type="match status" value="1"/>
</dbReference>
<dbReference type="Pfam" id="PF09791">
    <property type="entry name" value="Oxidored-like"/>
    <property type="match status" value="1"/>
</dbReference>
<keyword evidence="3 7" id="KW-0285">Flavoprotein</keyword>
<reference evidence="11" key="1">
    <citation type="submission" date="2015-02" db="EMBL/GenBank/DDBJ databases">
        <title>Genome sequencing for Strongylocentrotus purpuratus.</title>
        <authorList>
            <person name="Murali S."/>
            <person name="Liu Y."/>
            <person name="Vee V."/>
            <person name="English A."/>
            <person name="Wang M."/>
            <person name="Skinner E."/>
            <person name="Han Y."/>
            <person name="Muzny D.M."/>
            <person name="Worley K.C."/>
            <person name="Gibbs R.A."/>
        </authorList>
    </citation>
    <scope>NUCLEOTIDE SEQUENCE</scope>
</reference>
<evidence type="ECO:0000256" key="3">
    <source>
        <dbReference type="ARBA" id="ARBA00022630"/>
    </source>
</evidence>